<evidence type="ECO:0000313" key="1">
    <source>
        <dbReference type="EMBL" id="TQS23289.1"/>
    </source>
</evidence>
<accession>A0A544Z2K3</accession>
<dbReference type="AlphaFoldDB" id="A0A544Z2K3"/>
<gene>
    <name evidence="1" type="ORF">FLX08_05340</name>
</gene>
<dbReference type="Proteomes" id="UP000316541">
    <property type="component" value="Unassembled WGS sequence"/>
</dbReference>
<comment type="caution">
    <text evidence="1">The sequence shown here is derived from an EMBL/GenBank/DDBJ whole genome shotgun (WGS) entry which is preliminary data.</text>
</comment>
<proteinExistence type="predicted"/>
<dbReference type="EMBL" id="VIRM01000004">
    <property type="protein sequence ID" value="TQS23289.1"/>
    <property type="molecule type" value="Genomic_DNA"/>
</dbReference>
<sequence length="64" mass="7040">MHEHSGYSDGWPGSRPADYFGSGRDKHDLNFVGSSEHWPPIDVGANLCPYDAAMVAMTSPVYVR</sequence>
<evidence type="ECO:0000313" key="2">
    <source>
        <dbReference type="Proteomes" id="UP000316541"/>
    </source>
</evidence>
<name>A0A544Z2K3_9ACTN</name>
<protein>
    <submittedName>
        <fullName evidence="1">Uncharacterized protein</fullName>
    </submittedName>
</protein>
<reference evidence="1 2" key="1">
    <citation type="submission" date="2019-07" db="EMBL/GenBank/DDBJ databases">
        <title>Microbispora hainanensis DSM 45428.</title>
        <authorList>
            <person name="Thawai C."/>
        </authorList>
    </citation>
    <scope>NUCLEOTIDE SEQUENCE [LARGE SCALE GENOMIC DNA]</scope>
    <source>
        <strain evidence="1 2">DSM 45428</strain>
    </source>
</reference>
<dbReference type="RefSeq" id="WP_142617045.1">
    <property type="nucleotide sequence ID" value="NZ_VIRM01000004.1"/>
</dbReference>
<organism evidence="1 2">
    <name type="scientific">Microbispora hainanensis</name>
    <dbReference type="NCBI Taxonomy" id="568844"/>
    <lineage>
        <taxon>Bacteria</taxon>
        <taxon>Bacillati</taxon>
        <taxon>Actinomycetota</taxon>
        <taxon>Actinomycetes</taxon>
        <taxon>Streptosporangiales</taxon>
        <taxon>Streptosporangiaceae</taxon>
        <taxon>Microbispora</taxon>
    </lineage>
</organism>